<protein>
    <recommendedName>
        <fullName evidence="4">Nuclear transport factor 2 family protein</fullName>
    </recommendedName>
</protein>
<dbReference type="EMBL" id="JAWHTF010000007">
    <property type="protein sequence ID" value="MDU8886870.1"/>
    <property type="molecule type" value="Genomic_DNA"/>
</dbReference>
<keyword evidence="1" id="KW-0732">Signal</keyword>
<feature type="chain" id="PRO_5046079309" description="Nuclear transport factor 2 family protein" evidence="1">
    <location>
        <begin position="19"/>
        <end position="154"/>
    </location>
</feature>
<evidence type="ECO:0008006" key="4">
    <source>
        <dbReference type="Google" id="ProtNLM"/>
    </source>
</evidence>
<proteinExistence type="predicted"/>
<comment type="caution">
    <text evidence="2">The sequence shown here is derived from an EMBL/GenBank/DDBJ whole genome shotgun (WGS) entry which is preliminary data.</text>
</comment>
<dbReference type="Proteomes" id="UP001268651">
    <property type="component" value="Unassembled WGS sequence"/>
</dbReference>
<dbReference type="RefSeq" id="WP_316662967.1">
    <property type="nucleotide sequence ID" value="NZ_JAWHTF010000007.1"/>
</dbReference>
<organism evidence="2 3">
    <name type="scientific">Gilvirhabdus luticola</name>
    <dbReference type="NCBI Taxonomy" id="3079858"/>
    <lineage>
        <taxon>Bacteria</taxon>
        <taxon>Pseudomonadati</taxon>
        <taxon>Bacteroidota</taxon>
        <taxon>Flavobacteriia</taxon>
        <taxon>Flavobacteriales</taxon>
        <taxon>Flavobacteriaceae</taxon>
        <taxon>Gilvirhabdus</taxon>
    </lineage>
</organism>
<name>A0ABU3U8X6_9FLAO</name>
<sequence>MKAIFTFILCILFTNLFSQNTKQSDSLQLAVNSFHKGFIEQNPNLSRSAISSQLNMFNGNSSANASDWEAHMFLQAGEIKEWLEWMIENAGPFKNDITFKAQHMRSNSAIIVTEESGSNKFRSWKNEEVVYQLGKISGIWKILSIYIRNLKNPE</sequence>
<accession>A0ABU3U8X6</accession>
<evidence type="ECO:0000313" key="3">
    <source>
        <dbReference type="Proteomes" id="UP001268651"/>
    </source>
</evidence>
<evidence type="ECO:0000313" key="2">
    <source>
        <dbReference type="EMBL" id="MDU8886870.1"/>
    </source>
</evidence>
<evidence type="ECO:0000256" key="1">
    <source>
        <dbReference type="SAM" id="SignalP"/>
    </source>
</evidence>
<feature type="signal peptide" evidence="1">
    <location>
        <begin position="1"/>
        <end position="18"/>
    </location>
</feature>
<reference evidence="2 3" key="1">
    <citation type="submission" date="2023-10" db="EMBL/GenBank/DDBJ databases">
        <title>Marimonas sp. nov. isolated from tidal mud flat.</title>
        <authorList>
            <person name="Jaincy N.J."/>
            <person name="Srinivasan S."/>
            <person name="Lee S.-S."/>
        </authorList>
    </citation>
    <scope>NUCLEOTIDE SEQUENCE [LARGE SCALE GENOMIC DNA]</scope>
    <source>
        <strain evidence="2 3">MJ-SS3</strain>
    </source>
</reference>
<keyword evidence="3" id="KW-1185">Reference proteome</keyword>
<gene>
    <name evidence="2" type="ORF">RXV94_11915</name>
</gene>